<dbReference type="Pfam" id="PF00501">
    <property type="entry name" value="AMP-binding"/>
    <property type="match status" value="1"/>
</dbReference>
<dbReference type="Gene3D" id="3.30.559.30">
    <property type="entry name" value="Nonribosomal peptide synthetase, condensation domain"/>
    <property type="match status" value="1"/>
</dbReference>
<dbReference type="NCBIfam" id="TIGR01733">
    <property type="entry name" value="AA-adenyl-dom"/>
    <property type="match status" value="1"/>
</dbReference>
<dbReference type="Proteomes" id="UP001620262">
    <property type="component" value="Unassembled WGS sequence"/>
</dbReference>
<sequence>MSITNLYKARFSCIYTGFCNESELERRLCLFTSKHDAFAPDLIAEQGRKSQLSPYTLHFRSISCESTINIDKEQLLTTTERVSSVIAVGVLKLSENEFWLTVCAPNYCADLYTLQLSVKYLLTAEFDEMLDEEVVQFSEVTDWLDGIALDPDKPQLTELVSTELLEEQVKQRLRIEDYIEQEQCNLITRCLDLKDYRARITELAHYFDISTEMLLSAAIKLAIRRFNDLAQITSLVSLREDDELSLVAGNLLSALPISIGEVDSLSEVVDAERMGRELLGSIAECFYTERQIPYLHTYYYFQADLNNQFTQTDVTYLHDGGALTHVLLECDRELKLCTTFTSKRFTPDAIDLLHKSLASVLEIDLGSELSCQLRGVEMARPINLQSWVEQSASCFSKTQIIQPGSSSCSLSQLNEQANRLANYLLEQGIKKGSRVLLWETRSIEFFVAMLATTKLGATYVPLNESMPLLRVEEITEQLDATMIITSLHTQSRIASATCLNLHELNLTHYSSSTVQPEVVDSDIAYIIFTSGSTGEPKGIKVSYGALINHMQWFEQAFSVGAQDTLLQKTSAGFDASIWEFWVVVLSGVNCVIAEQSATYDIGAFMHLLKEYDITLLQVVPSYLTVLTEHTDFSSEQLAIRTLFCGGEALPSSSANKAKSKLGCKLVNLYGPTETCIDATYYVVEQPLLCDTVPIGHPIANLTCKVLDNDNKPVVLGGYGELVVSGYSLFSGYLDNQQATASATYVDETGVAYYRTGDIVSVMADGNLYYIGRKDNQIKHNGYRIDLDAVSSIATHCEFVSKAECVYSDTKNRLTLVYKAQKAGLSDENLKSYLEGVLPAFMIPEHFIAIDAFPVTVNGKVDRKALVALAEKHDRREYQAPTTELEILLVQVWEKELALSEKVSLNDNFFSLGGDSIKGIKVAYELNRRGLNLSLLTVFENPTIQALAKAIQLQTEMESSHKNILPVGAVPDILLQQYREVYPVTGMQNYMLSQYELDTLRARVFHPQEVIELPSEIADFSKLSLALEYELQNVNFRTRFVEYDGQLFQFVVDSTTPHIEKFVVSGRVGRGEMVTELLRRDSQQPFNWKDITQPLIRFYYIADTQGGASLITSNLHAIQDGWGNVTFKNNVEQRLLGLRTASKESIVNQPNVLKEFVAQELNEMIEPSKTISYWQSKVPEFTSSRLQKQSPNKQQVDSFTGQTSLKEGLNWAKAHSVHFKSVLIAALSCVLKKNLGEPWATLGLVSNGRNPALSEPLESLGLFWNLLPFRLSDSTTLSAMVQQAHTQLIDMEPAIRLPLTHQIAMHDGLVPFRVTFNYVEFHHHTVRAGEEQYRIKETSTSNQLIHRPFTGQDYFGFPLELSFSVQKETFTWVVQYDINNVSREAAQGVIADLIFVIQQEFRK</sequence>
<keyword evidence="3" id="KW-1185">Reference proteome</keyword>
<dbReference type="Gene3D" id="3.30.559.10">
    <property type="entry name" value="Chloramphenicol acetyltransferase-like domain"/>
    <property type="match status" value="1"/>
</dbReference>
<evidence type="ECO:0000259" key="1">
    <source>
        <dbReference type="PROSITE" id="PS50075"/>
    </source>
</evidence>
<dbReference type="InterPro" id="IPR009081">
    <property type="entry name" value="PP-bd_ACP"/>
</dbReference>
<gene>
    <name evidence="2" type="ORF">ACI2JU_18445</name>
</gene>
<reference evidence="2 3" key="1">
    <citation type="submission" date="2024-11" db="EMBL/GenBank/DDBJ databases">
        <title>The Natural Products Discovery Center: Release of the First 8490 Sequenced Strains for Exploring Actinobacteria Biosynthetic Diversity.</title>
        <authorList>
            <person name="Kalkreuter E."/>
            <person name="Kautsar S.A."/>
            <person name="Yang D."/>
            <person name="Bader C.D."/>
            <person name="Teijaro C.N."/>
            <person name="Fluegel L."/>
            <person name="Davis C.M."/>
            <person name="Simpson J.R."/>
            <person name="Lauterbach L."/>
            <person name="Steele A.D."/>
            <person name="Gui C."/>
            <person name="Meng S."/>
            <person name="Li G."/>
            <person name="Viehrig K."/>
            <person name="Ye F."/>
            <person name="Su P."/>
            <person name="Kiefer A.F."/>
            <person name="Nichols A."/>
            <person name="Cepeda A.J."/>
            <person name="Yan W."/>
            <person name="Fan B."/>
            <person name="Jiang Y."/>
            <person name="Adhikari A."/>
            <person name="Zheng C.-J."/>
            <person name="Schuster L."/>
            <person name="Cowan T.M."/>
            <person name="Smanski M.J."/>
            <person name="Chevrette M.G."/>
            <person name="De Carvalho L.P.S."/>
            <person name="Shen B."/>
        </authorList>
    </citation>
    <scope>NUCLEOTIDE SEQUENCE [LARGE SCALE GENOMIC DNA]</scope>
    <source>
        <strain evidence="2 3">NPDC078403</strain>
    </source>
</reference>
<dbReference type="PROSITE" id="PS00455">
    <property type="entry name" value="AMP_BINDING"/>
    <property type="match status" value="1"/>
</dbReference>
<dbReference type="InterPro" id="IPR036736">
    <property type="entry name" value="ACP-like_sf"/>
</dbReference>
<evidence type="ECO:0000313" key="2">
    <source>
        <dbReference type="EMBL" id="MFK3865832.1"/>
    </source>
</evidence>
<dbReference type="SUPFAM" id="SSF56801">
    <property type="entry name" value="Acetyl-CoA synthetase-like"/>
    <property type="match status" value="1"/>
</dbReference>
<evidence type="ECO:0000313" key="3">
    <source>
        <dbReference type="Proteomes" id="UP001620262"/>
    </source>
</evidence>
<name>A0ABW8L1C3_9GAMM</name>
<dbReference type="SUPFAM" id="SSF47336">
    <property type="entry name" value="ACP-like"/>
    <property type="match status" value="1"/>
</dbReference>
<dbReference type="InterPro" id="IPR042099">
    <property type="entry name" value="ANL_N_sf"/>
</dbReference>
<feature type="domain" description="Carrier" evidence="1">
    <location>
        <begin position="879"/>
        <end position="954"/>
    </location>
</feature>
<dbReference type="Pfam" id="PF00550">
    <property type="entry name" value="PP-binding"/>
    <property type="match status" value="1"/>
</dbReference>
<dbReference type="SUPFAM" id="SSF52777">
    <property type="entry name" value="CoA-dependent acyltransferases"/>
    <property type="match status" value="2"/>
</dbReference>
<dbReference type="Gene3D" id="3.30.300.30">
    <property type="match status" value="1"/>
</dbReference>
<dbReference type="Pfam" id="PF00668">
    <property type="entry name" value="Condensation"/>
    <property type="match status" value="1"/>
</dbReference>
<dbReference type="PROSITE" id="PS50075">
    <property type="entry name" value="CARRIER"/>
    <property type="match status" value="1"/>
</dbReference>
<dbReference type="RefSeq" id="WP_404676144.1">
    <property type="nucleotide sequence ID" value="NZ_JBJDOT010000031.1"/>
</dbReference>
<proteinExistence type="predicted"/>
<dbReference type="Gene3D" id="1.10.1200.10">
    <property type="entry name" value="ACP-like"/>
    <property type="match status" value="1"/>
</dbReference>
<dbReference type="InterPro" id="IPR001242">
    <property type="entry name" value="Condensation_dom"/>
</dbReference>
<dbReference type="CDD" id="cd05930">
    <property type="entry name" value="A_NRPS"/>
    <property type="match status" value="1"/>
</dbReference>
<dbReference type="InterPro" id="IPR023213">
    <property type="entry name" value="CAT-like_dom_sf"/>
</dbReference>
<accession>A0ABW8L1C3</accession>
<dbReference type="InterPro" id="IPR010071">
    <property type="entry name" value="AA_adenyl_dom"/>
</dbReference>
<dbReference type="PANTHER" id="PTHR45527:SF1">
    <property type="entry name" value="FATTY ACID SYNTHASE"/>
    <property type="match status" value="1"/>
</dbReference>
<dbReference type="InterPro" id="IPR045851">
    <property type="entry name" value="AMP-bd_C_sf"/>
</dbReference>
<comment type="caution">
    <text evidence="2">The sequence shown here is derived from an EMBL/GenBank/DDBJ whole genome shotgun (WGS) entry which is preliminary data.</text>
</comment>
<dbReference type="PANTHER" id="PTHR45527">
    <property type="entry name" value="NONRIBOSOMAL PEPTIDE SYNTHETASE"/>
    <property type="match status" value="1"/>
</dbReference>
<protein>
    <submittedName>
        <fullName evidence="2">Amino acid adenylation domain-containing protein</fullName>
    </submittedName>
</protein>
<dbReference type="InterPro" id="IPR020845">
    <property type="entry name" value="AMP-binding_CS"/>
</dbReference>
<organism evidence="2 3">
    <name type="scientific">Pseudoalteromonas rhizosphaerae</name>
    <dbReference type="NCBI Taxonomy" id="2518973"/>
    <lineage>
        <taxon>Bacteria</taxon>
        <taxon>Pseudomonadati</taxon>
        <taxon>Pseudomonadota</taxon>
        <taxon>Gammaproteobacteria</taxon>
        <taxon>Alteromonadales</taxon>
        <taxon>Pseudoalteromonadaceae</taxon>
        <taxon>Pseudoalteromonas</taxon>
    </lineage>
</organism>
<dbReference type="Gene3D" id="3.40.50.12780">
    <property type="entry name" value="N-terminal domain of ligase-like"/>
    <property type="match status" value="1"/>
</dbReference>
<dbReference type="InterPro" id="IPR000873">
    <property type="entry name" value="AMP-dep_synth/lig_dom"/>
</dbReference>
<dbReference type="EMBL" id="JBJDOT010000031">
    <property type="protein sequence ID" value="MFK3865832.1"/>
    <property type="molecule type" value="Genomic_DNA"/>
</dbReference>